<dbReference type="PANTHER" id="PTHR12873">
    <property type="entry name" value="T7-LIKE MITOCHONDRIAL DNA HELICASE"/>
    <property type="match status" value="1"/>
</dbReference>
<dbReference type="GO" id="GO:0003697">
    <property type="term" value="F:single-stranded DNA binding"/>
    <property type="evidence" value="ECO:0007669"/>
    <property type="project" value="InterPro"/>
</dbReference>
<name>A0A3P6UWG8_DIBLA</name>
<evidence type="ECO:0000313" key="3">
    <source>
        <dbReference type="Proteomes" id="UP000281553"/>
    </source>
</evidence>
<evidence type="ECO:0000313" key="2">
    <source>
        <dbReference type="EMBL" id="VDK83898.1"/>
    </source>
</evidence>
<dbReference type="Proteomes" id="UP000281553">
    <property type="component" value="Unassembled WGS sequence"/>
</dbReference>
<dbReference type="SUPFAM" id="SSF52540">
    <property type="entry name" value="P-loop containing nucleoside triphosphate hydrolases"/>
    <property type="match status" value="1"/>
</dbReference>
<feature type="domain" description="SF4 helicase" evidence="1">
    <location>
        <begin position="3"/>
        <end position="245"/>
    </location>
</feature>
<gene>
    <name evidence="2" type="ORF">DILT_LOCUS3524</name>
</gene>
<dbReference type="InterPro" id="IPR027032">
    <property type="entry name" value="Twinkle-like"/>
</dbReference>
<dbReference type="Pfam" id="PF13481">
    <property type="entry name" value="AAA_25"/>
    <property type="match status" value="1"/>
</dbReference>
<dbReference type="Gene3D" id="3.40.50.300">
    <property type="entry name" value="P-loop containing nucleotide triphosphate hydrolases"/>
    <property type="match status" value="1"/>
</dbReference>
<proteinExistence type="predicted"/>
<accession>A0A3P6UWG8</accession>
<evidence type="ECO:0000259" key="1">
    <source>
        <dbReference type="PROSITE" id="PS51199"/>
    </source>
</evidence>
<dbReference type="InterPro" id="IPR007694">
    <property type="entry name" value="DNA_helicase_DnaB-like_C"/>
</dbReference>
<dbReference type="GO" id="GO:0005739">
    <property type="term" value="C:mitochondrion"/>
    <property type="evidence" value="ECO:0007669"/>
    <property type="project" value="TreeGrafter"/>
</dbReference>
<dbReference type="AlphaFoldDB" id="A0A3P6UWG8"/>
<reference evidence="2 3" key="1">
    <citation type="submission" date="2018-11" db="EMBL/GenBank/DDBJ databases">
        <authorList>
            <consortium name="Pathogen Informatics"/>
        </authorList>
    </citation>
    <scope>NUCLEOTIDE SEQUENCE [LARGE SCALE GENOMIC DNA]</scope>
</reference>
<dbReference type="OrthoDB" id="275278at2759"/>
<dbReference type="GO" id="GO:0006264">
    <property type="term" value="P:mitochondrial DNA replication"/>
    <property type="evidence" value="ECO:0007669"/>
    <property type="project" value="TreeGrafter"/>
</dbReference>
<keyword evidence="3" id="KW-1185">Reference proteome</keyword>
<dbReference type="InterPro" id="IPR027417">
    <property type="entry name" value="P-loop_NTPase"/>
</dbReference>
<dbReference type="GO" id="GO:0005524">
    <property type="term" value="F:ATP binding"/>
    <property type="evidence" value="ECO:0007669"/>
    <property type="project" value="InterPro"/>
</dbReference>
<organism evidence="2 3">
    <name type="scientific">Dibothriocephalus latus</name>
    <name type="common">Fish tapeworm</name>
    <name type="synonym">Diphyllobothrium latum</name>
    <dbReference type="NCBI Taxonomy" id="60516"/>
    <lineage>
        <taxon>Eukaryota</taxon>
        <taxon>Metazoa</taxon>
        <taxon>Spiralia</taxon>
        <taxon>Lophotrochozoa</taxon>
        <taxon>Platyhelminthes</taxon>
        <taxon>Cestoda</taxon>
        <taxon>Eucestoda</taxon>
        <taxon>Diphyllobothriidea</taxon>
        <taxon>Diphyllobothriidae</taxon>
        <taxon>Dibothriocephalus</taxon>
    </lineage>
</organism>
<dbReference type="PROSITE" id="PS51199">
    <property type="entry name" value="SF4_HELICASE"/>
    <property type="match status" value="1"/>
</dbReference>
<sequence>MSLFLFCFSKWSRFKELNKILKGFRSHEMSVLSGKTGIGKTTFACEYSLDLAEQGVKTLWGSFEISLPRLCRTLLHQYAGEPLTNLEPARVAAWAASFRQEIPMLFLNMHGRPSENEVFLALADAVKKRSVEHVILDNLQFMMGAAGNRLEEKFQRQDRFVERLRGFASDTGAHLTVVVHPRKVDDDNLLTISSLYGGGKISQEADNIFLLQEEIVKNRYDGTVGKFDLHFNRERMSFKPVSRNLTMEAPLSDALR</sequence>
<protein>
    <recommendedName>
        <fullName evidence="1">SF4 helicase domain-containing protein</fullName>
    </recommendedName>
</protein>
<dbReference type="GO" id="GO:0043139">
    <property type="term" value="F:5'-3' DNA helicase activity"/>
    <property type="evidence" value="ECO:0007669"/>
    <property type="project" value="InterPro"/>
</dbReference>
<dbReference type="PANTHER" id="PTHR12873:SF0">
    <property type="entry name" value="TWINKLE MTDNA HELICASE"/>
    <property type="match status" value="1"/>
</dbReference>
<dbReference type="EMBL" id="UYRU01043801">
    <property type="protein sequence ID" value="VDK83898.1"/>
    <property type="molecule type" value="Genomic_DNA"/>
</dbReference>